<evidence type="ECO:0000313" key="1">
    <source>
        <dbReference type="EMBL" id="KAI8433747.1"/>
    </source>
</evidence>
<evidence type="ECO:0000313" key="2">
    <source>
        <dbReference type="Proteomes" id="UP001064048"/>
    </source>
</evidence>
<dbReference type="EMBL" id="CM046129">
    <property type="protein sequence ID" value="KAI8433747.1"/>
    <property type="molecule type" value="Genomic_DNA"/>
</dbReference>
<reference evidence="1 2" key="1">
    <citation type="journal article" date="2022" name="Genome Biol. Evol.">
        <title>The Spruce Budworm Genome: Reconstructing the Evolutionary History of Antifreeze Proteins.</title>
        <authorList>
            <person name="Beliveau C."/>
            <person name="Gagne P."/>
            <person name="Picq S."/>
            <person name="Vernygora O."/>
            <person name="Keeling C.I."/>
            <person name="Pinkney K."/>
            <person name="Doucet D."/>
            <person name="Wen F."/>
            <person name="Johnston J.S."/>
            <person name="Maaroufi H."/>
            <person name="Boyle B."/>
            <person name="Laroche J."/>
            <person name="Dewar K."/>
            <person name="Juretic N."/>
            <person name="Blackburn G."/>
            <person name="Nisole A."/>
            <person name="Brunet B."/>
            <person name="Brandao M."/>
            <person name="Lumley L."/>
            <person name="Duan J."/>
            <person name="Quan G."/>
            <person name="Lucarotti C.J."/>
            <person name="Roe A.D."/>
            <person name="Sperling F.A.H."/>
            <person name="Levesque R.C."/>
            <person name="Cusson M."/>
        </authorList>
    </citation>
    <scope>NUCLEOTIDE SEQUENCE [LARGE SCALE GENOMIC DNA]</scope>
    <source>
        <strain evidence="1">Glfc:IPQL:Cfum</strain>
    </source>
</reference>
<keyword evidence="2" id="KW-1185">Reference proteome</keyword>
<name>A0ACC0KB50_CHOFU</name>
<comment type="caution">
    <text evidence="1">The sequence shown here is derived from an EMBL/GenBank/DDBJ whole genome shotgun (WGS) entry which is preliminary data.</text>
</comment>
<proteinExistence type="predicted"/>
<protein>
    <submittedName>
        <fullName evidence="1">Uncharacterized protein</fullName>
    </submittedName>
</protein>
<dbReference type="Proteomes" id="UP001064048">
    <property type="component" value="Chromosome 29"/>
</dbReference>
<gene>
    <name evidence="1" type="ORF">MSG28_015726</name>
</gene>
<organism evidence="1 2">
    <name type="scientific">Choristoneura fumiferana</name>
    <name type="common">Spruce budworm moth</name>
    <name type="synonym">Archips fumiferana</name>
    <dbReference type="NCBI Taxonomy" id="7141"/>
    <lineage>
        <taxon>Eukaryota</taxon>
        <taxon>Metazoa</taxon>
        <taxon>Ecdysozoa</taxon>
        <taxon>Arthropoda</taxon>
        <taxon>Hexapoda</taxon>
        <taxon>Insecta</taxon>
        <taxon>Pterygota</taxon>
        <taxon>Neoptera</taxon>
        <taxon>Endopterygota</taxon>
        <taxon>Lepidoptera</taxon>
        <taxon>Glossata</taxon>
        <taxon>Ditrysia</taxon>
        <taxon>Tortricoidea</taxon>
        <taxon>Tortricidae</taxon>
        <taxon>Tortricinae</taxon>
        <taxon>Choristoneura</taxon>
    </lineage>
</organism>
<sequence>MVPFVFIFSFVLILANIQAKHTHSSSHILRHLLSPRSLDYQSPIIVIVDTRGQTLDQSDESQAVSDERADDSDDEETYQLYSQLRSHPEDGLSSGEVVKLKETKQVLRAALRSRCIKMNSCTRTCPPVKKFTCVVQCQQKFDKENVCEEPEPICGKFEFNCKPKQKWGKTMPPSWLMF</sequence>
<accession>A0ACC0KB50</accession>